<organism evidence="2 3">
    <name type="scientific">Fusarium duplospermum</name>
    <dbReference type="NCBI Taxonomy" id="1325734"/>
    <lineage>
        <taxon>Eukaryota</taxon>
        <taxon>Fungi</taxon>
        <taxon>Dikarya</taxon>
        <taxon>Ascomycota</taxon>
        <taxon>Pezizomycotina</taxon>
        <taxon>Sordariomycetes</taxon>
        <taxon>Hypocreomycetidae</taxon>
        <taxon>Hypocreales</taxon>
        <taxon>Nectriaceae</taxon>
        <taxon>Fusarium</taxon>
        <taxon>Fusarium solani species complex</taxon>
    </lineage>
</organism>
<dbReference type="Proteomes" id="UP000288168">
    <property type="component" value="Unassembled WGS sequence"/>
</dbReference>
<reference evidence="2 3" key="1">
    <citation type="submission" date="2017-06" db="EMBL/GenBank/DDBJ databases">
        <title>Comparative genomic analysis of Ambrosia Fusariam Clade fungi.</title>
        <authorList>
            <person name="Stajich J.E."/>
            <person name="Carrillo J."/>
            <person name="Kijimoto T."/>
            <person name="Eskalen A."/>
            <person name="O'Donnell K."/>
            <person name="Kasson M."/>
        </authorList>
    </citation>
    <scope>NUCLEOTIDE SEQUENCE [LARGE SCALE GENOMIC DNA]</scope>
    <source>
        <strain evidence="2 3">NRRL62584</strain>
    </source>
</reference>
<dbReference type="AlphaFoldDB" id="A0A428Q3C5"/>
<feature type="compositionally biased region" description="Basic and acidic residues" evidence="1">
    <location>
        <begin position="21"/>
        <end position="39"/>
    </location>
</feature>
<evidence type="ECO:0000313" key="3">
    <source>
        <dbReference type="Proteomes" id="UP000288168"/>
    </source>
</evidence>
<feature type="compositionally biased region" description="Basic residues" evidence="1">
    <location>
        <begin position="1"/>
        <end position="11"/>
    </location>
</feature>
<name>A0A428Q3C5_9HYPO</name>
<gene>
    <name evidence="2" type="ORF">CEP54_007100</name>
</gene>
<keyword evidence="3" id="KW-1185">Reference proteome</keyword>
<evidence type="ECO:0000313" key="2">
    <source>
        <dbReference type="EMBL" id="RSL59790.1"/>
    </source>
</evidence>
<protein>
    <submittedName>
        <fullName evidence="2">Uncharacterized protein</fullName>
    </submittedName>
</protein>
<dbReference type="EMBL" id="NKCI01000063">
    <property type="protein sequence ID" value="RSL59790.1"/>
    <property type="molecule type" value="Genomic_DNA"/>
</dbReference>
<comment type="caution">
    <text evidence="2">The sequence shown here is derived from an EMBL/GenBank/DDBJ whole genome shotgun (WGS) entry which is preliminary data.</text>
</comment>
<feature type="region of interest" description="Disordered" evidence="1">
    <location>
        <begin position="1"/>
        <end position="71"/>
    </location>
</feature>
<sequence>MGVRKRRRRGQMTRQDTGCKAGREGRGREKERGAERDAELPLCGDGNGMRTRSALCDGGGNDVNEARGSQM</sequence>
<accession>A0A428Q3C5</accession>
<proteinExistence type="predicted"/>
<evidence type="ECO:0000256" key="1">
    <source>
        <dbReference type="SAM" id="MobiDB-lite"/>
    </source>
</evidence>